<dbReference type="GO" id="GO:0005886">
    <property type="term" value="C:plasma membrane"/>
    <property type="evidence" value="ECO:0007669"/>
    <property type="project" value="UniProtKB-SubCell"/>
</dbReference>
<evidence type="ECO:0000313" key="9">
    <source>
        <dbReference type="EMBL" id="KRN30354.1"/>
    </source>
</evidence>
<feature type="transmembrane region" description="Helical" evidence="7">
    <location>
        <begin position="251"/>
        <end position="272"/>
    </location>
</feature>
<sequence length="501" mass="55176">MDNEQSTGNGKKIGLVALVLMAFSSIYGLGNTTLAYEQMAYAAILWYVFAAIFFFLPSALMFAEYGSTFKEAHGGIYSWLAASIGDRPAFIGTFIWLSGWIIWLVSTSSRLWITFSVIISGHDTTGTWSLFGLNSTQTIGILGILLMLGVTYFSAHGFSKIAQYTSFSGILVFIIMGLFMLLSVILIFLNHGHLAQPLTAQSLVKSPNPAFESPTAVFSFIVYAIFAYGGMETMGGVIDNVKKPEKTFPRAMIVTAIIMTFFYAVSIGLWGVSANWRSVMGVKTTNQGNVTYVLMNNLGMEFGKALGLSTGGVTTMGNWFARVNAIQQFITMLGAMFVLVYSPLKSFILGSPKKFWPKKMTQLNKYNVPGYAMWVQAVIVIVILFFVAFGGSGATAFYAVLTDMSNMSSAVPYLFLIGAYPFFRAKKNLEHPFIAFRKKSTVWAVTIVSWLLVLFGIIFTAIEPVLEGDMYTAFWTIAGPVVFALIAVVFYNMSERKISNK</sequence>
<evidence type="ECO:0000256" key="1">
    <source>
        <dbReference type="ARBA" id="ARBA00004651"/>
    </source>
</evidence>
<feature type="transmembrane region" description="Helical" evidence="7">
    <location>
        <begin position="407"/>
        <end position="423"/>
    </location>
</feature>
<dbReference type="Gene3D" id="1.20.1740.10">
    <property type="entry name" value="Amino acid/polyamine transporter I"/>
    <property type="match status" value="1"/>
</dbReference>
<evidence type="ECO:0000313" key="11">
    <source>
        <dbReference type="Proteomes" id="UP000051751"/>
    </source>
</evidence>
<accession>A0A0R2FGD2</accession>
<name>A0A0R2FGD2_9LACO</name>
<feature type="transmembrane region" description="Helical" evidence="7">
    <location>
        <begin position="474"/>
        <end position="493"/>
    </location>
</feature>
<dbReference type="InterPro" id="IPR002293">
    <property type="entry name" value="AA/rel_permease1"/>
</dbReference>
<dbReference type="EMBL" id="JQAZ01000007">
    <property type="protein sequence ID" value="KRN30354.1"/>
    <property type="molecule type" value="Genomic_DNA"/>
</dbReference>
<feature type="transmembrane region" description="Helical" evidence="7">
    <location>
        <begin position="12"/>
        <end position="29"/>
    </location>
</feature>
<feature type="transmembrane region" description="Helical" evidence="7">
    <location>
        <begin position="210"/>
        <end position="230"/>
    </location>
</feature>
<feature type="transmembrane region" description="Helical" evidence="7">
    <location>
        <begin position="41"/>
        <end position="63"/>
    </location>
</feature>
<feature type="transmembrane region" description="Helical" evidence="7">
    <location>
        <begin position="371"/>
        <end position="401"/>
    </location>
</feature>
<feature type="transmembrane region" description="Helical" evidence="7">
    <location>
        <begin position="329"/>
        <end position="350"/>
    </location>
</feature>
<evidence type="ECO:0000256" key="7">
    <source>
        <dbReference type="SAM" id="Phobius"/>
    </source>
</evidence>
<dbReference type="EMBL" id="JQAT01000006">
    <property type="protein sequence ID" value="KRN27679.1"/>
    <property type="molecule type" value="Genomic_DNA"/>
</dbReference>
<comment type="subcellular location">
    <subcellularLocation>
        <location evidence="1">Cell membrane</location>
        <topology evidence="1">Multi-pass membrane protein</topology>
    </subcellularLocation>
</comment>
<proteinExistence type="predicted"/>
<evidence type="ECO:0000313" key="10">
    <source>
        <dbReference type="Proteomes" id="UP000051645"/>
    </source>
</evidence>
<dbReference type="Pfam" id="PF13520">
    <property type="entry name" value="AA_permease_2"/>
    <property type="match status" value="1"/>
</dbReference>
<reference evidence="10 11" key="1">
    <citation type="journal article" date="2015" name="Genome Announc.">
        <title>Expanding the biotechnology potential of lactobacilli through comparative genomics of 213 strains and associated genera.</title>
        <authorList>
            <person name="Sun Z."/>
            <person name="Harris H.M."/>
            <person name="McCann A."/>
            <person name="Guo C."/>
            <person name="Argimon S."/>
            <person name="Zhang W."/>
            <person name="Yang X."/>
            <person name="Jeffery I.B."/>
            <person name="Cooney J.C."/>
            <person name="Kagawa T.F."/>
            <person name="Liu W."/>
            <person name="Song Y."/>
            <person name="Salvetti E."/>
            <person name="Wrobel A."/>
            <person name="Rasinkangas P."/>
            <person name="Parkhill J."/>
            <person name="Rea M.C."/>
            <person name="O'Sullivan O."/>
            <person name="Ritari J."/>
            <person name="Douillard F.P."/>
            <person name="Paul Ross R."/>
            <person name="Yang R."/>
            <person name="Briner A.E."/>
            <person name="Felis G.E."/>
            <person name="de Vos W.M."/>
            <person name="Barrangou R."/>
            <person name="Klaenhammer T.R."/>
            <person name="Caufield P.W."/>
            <person name="Cui Y."/>
            <person name="Zhang H."/>
            <person name="O'Toole P.W."/>
        </authorList>
    </citation>
    <scope>NUCLEOTIDE SEQUENCE [LARGE SCALE GENOMIC DNA]</scope>
    <source>
        <strain evidence="8 11">ATCC BAA-66</strain>
        <strain evidence="9 10">DSM 13344</strain>
    </source>
</reference>
<dbReference type="OrthoDB" id="92719at2"/>
<keyword evidence="4 7" id="KW-0812">Transmembrane</keyword>
<evidence type="ECO:0000256" key="3">
    <source>
        <dbReference type="ARBA" id="ARBA00022475"/>
    </source>
</evidence>
<comment type="caution">
    <text evidence="8">The sequence shown here is derived from an EMBL/GenBank/DDBJ whole genome shotgun (WGS) entry which is preliminary data.</text>
</comment>
<evidence type="ECO:0000256" key="6">
    <source>
        <dbReference type="ARBA" id="ARBA00023136"/>
    </source>
</evidence>
<keyword evidence="10" id="KW-1185">Reference proteome</keyword>
<dbReference type="PANTHER" id="PTHR42770">
    <property type="entry name" value="AMINO ACID TRANSPORTER-RELATED"/>
    <property type="match status" value="1"/>
</dbReference>
<feature type="transmembrane region" description="Helical" evidence="7">
    <location>
        <begin position="170"/>
        <end position="190"/>
    </location>
</feature>
<protein>
    <submittedName>
        <fullName evidence="8">Amino acid transporter</fullName>
    </submittedName>
</protein>
<evidence type="ECO:0000256" key="4">
    <source>
        <dbReference type="ARBA" id="ARBA00022692"/>
    </source>
</evidence>
<dbReference type="Proteomes" id="UP000051645">
    <property type="component" value="Unassembled WGS sequence"/>
</dbReference>
<dbReference type="InterPro" id="IPR050367">
    <property type="entry name" value="APC_superfamily"/>
</dbReference>
<feature type="transmembrane region" description="Helical" evidence="7">
    <location>
        <begin position="443"/>
        <end position="462"/>
    </location>
</feature>
<feature type="transmembrane region" description="Helical" evidence="7">
    <location>
        <begin position="139"/>
        <end position="158"/>
    </location>
</feature>
<dbReference type="GO" id="GO:0022857">
    <property type="term" value="F:transmembrane transporter activity"/>
    <property type="evidence" value="ECO:0007669"/>
    <property type="project" value="InterPro"/>
</dbReference>
<keyword evidence="6 7" id="KW-0472">Membrane</keyword>
<dbReference type="PANTHER" id="PTHR42770:SF15">
    <property type="entry name" value="GLUTAMATE_GAMMA-AMINOBUTYRATE ANTIPORTER-RELATED"/>
    <property type="match status" value="1"/>
</dbReference>
<keyword evidence="5 7" id="KW-1133">Transmembrane helix</keyword>
<keyword evidence="2" id="KW-0813">Transport</keyword>
<dbReference type="Proteomes" id="UP000051751">
    <property type="component" value="Unassembled WGS sequence"/>
</dbReference>
<evidence type="ECO:0000256" key="5">
    <source>
        <dbReference type="ARBA" id="ARBA00022989"/>
    </source>
</evidence>
<dbReference type="AlphaFoldDB" id="A0A0R2FGD2"/>
<gene>
    <name evidence="8" type="ORF">IV38_GL001891</name>
    <name evidence="9" type="ORF">IV40_GL001943</name>
</gene>
<keyword evidence="3" id="KW-1003">Cell membrane</keyword>
<dbReference type="PIRSF" id="PIRSF006060">
    <property type="entry name" value="AA_transporter"/>
    <property type="match status" value="1"/>
</dbReference>
<dbReference type="NCBIfam" id="NF011775">
    <property type="entry name" value="PRK15238.1"/>
    <property type="match status" value="1"/>
</dbReference>
<dbReference type="STRING" id="81857.IV38_GL001891"/>
<organism evidence="8 11">
    <name type="scientific">Lactobacillus selangorensis</name>
    <dbReference type="NCBI Taxonomy" id="81857"/>
    <lineage>
        <taxon>Bacteria</taxon>
        <taxon>Bacillati</taxon>
        <taxon>Bacillota</taxon>
        <taxon>Bacilli</taxon>
        <taxon>Lactobacillales</taxon>
        <taxon>Lactobacillaceae</taxon>
        <taxon>Lactobacillus</taxon>
    </lineage>
</organism>
<evidence type="ECO:0000256" key="2">
    <source>
        <dbReference type="ARBA" id="ARBA00022448"/>
    </source>
</evidence>
<feature type="transmembrane region" description="Helical" evidence="7">
    <location>
        <begin position="94"/>
        <end position="119"/>
    </location>
</feature>
<dbReference type="PATRIC" id="fig|81857.3.peg.1917"/>
<evidence type="ECO:0000313" key="8">
    <source>
        <dbReference type="EMBL" id="KRN27679.1"/>
    </source>
</evidence>
<dbReference type="RefSeq" id="WP_057770871.1">
    <property type="nucleotide sequence ID" value="NZ_JQAT01000006.1"/>
</dbReference>